<evidence type="ECO:0000313" key="1">
    <source>
        <dbReference type="EMBL" id="GKV28023.1"/>
    </source>
</evidence>
<dbReference type="Proteomes" id="UP001054252">
    <property type="component" value="Unassembled WGS sequence"/>
</dbReference>
<proteinExistence type="predicted"/>
<gene>
    <name evidence="1" type="ORF">SLEP1_g37125</name>
</gene>
<reference evidence="1 2" key="1">
    <citation type="journal article" date="2021" name="Commun. Biol.">
        <title>The genome of Shorea leprosula (Dipterocarpaceae) highlights the ecological relevance of drought in aseasonal tropical rainforests.</title>
        <authorList>
            <person name="Ng K.K.S."/>
            <person name="Kobayashi M.J."/>
            <person name="Fawcett J.A."/>
            <person name="Hatakeyama M."/>
            <person name="Paape T."/>
            <person name="Ng C.H."/>
            <person name="Ang C.C."/>
            <person name="Tnah L.H."/>
            <person name="Lee C.T."/>
            <person name="Nishiyama T."/>
            <person name="Sese J."/>
            <person name="O'Brien M.J."/>
            <person name="Copetti D."/>
            <person name="Mohd Noor M.I."/>
            <person name="Ong R.C."/>
            <person name="Putra M."/>
            <person name="Sireger I.Z."/>
            <person name="Indrioko S."/>
            <person name="Kosugi Y."/>
            <person name="Izuno A."/>
            <person name="Isagi Y."/>
            <person name="Lee S.L."/>
            <person name="Shimizu K.K."/>
        </authorList>
    </citation>
    <scope>NUCLEOTIDE SEQUENCE [LARGE SCALE GENOMIC DNA]</scope>
    <source>
        <strain evidence="1">214</strain>
    </source>
</reference>
<name>A0AAV5KTW5_9ROSI</name>
<protein>
    <submittedName>
        <fullName evidence="1">Uncharacterized protein</fullName>
    </submittedName>
</protein>
<organism evidence="1 2">
    <name type="scientific">Rubroshorea leprosula</name>
    <dbReference type="NCBI Taxonomy" id="152421"/>
    <lineage>
        <taxon>Eukaryota</taxon>
        <taxon>Viridiplantae</taxon>
        <taxon>Streptophyta</taxon>
        <taxon>Embryophyta</taxon>
        <taxon>Tracheophyta</taxon>
        <taxon>Spermatophyta</taxon>
        <taxon>Magnoliopsida</taxon>
        <taxon>eudicotyledons</taxon>
        <taxon>Gunneridae</taxon>
        <taxon>Pentapetalae</taxon>
        <taxon>rosids</taxon>
        <taxon>malvids</taxon>
        <taxon>Malvales</taxon>
        <taxon>Dipterocarpaceae</taxon>
        <taxon>Rubroshorea</taxon>
    </lineage>
</organism>
<sequence length="181" mass="19556">MEMNLVRIDLGLTPCSASDCVEIGGGLTPFWNDVFNLQVSSLSPSHIGVEIVDPDGCQWQLIGFSSQPATACREESRTLLKSPNMVSPLPWLCLGDFNDILSQSKKEKGNLGFHSGYAWRAIGGRWCGGSNLHAVGEADGDLQGKNGIQDGKGALVPLITFYSKGLKRTRKDGNMVGSTWR</sequence>
<keyword evidence="2" id="KW-1185">Reference proteome</keyword>
<evidence type="ECO:0000313" key="2">
    <source>
        <dbReference type="Proteomes" id="UP001054252"/>
    </source>
</evidence>
<accession>A0AAV5KTW5</accession>
<dbReference type="EMBL" id="BPVZ01000078">
    <property type="protein sequence ID" value="GKV28023.1"/>
    <property type="molecule type" value="Genomic_DNA"/>
</dbReference>
<dbReference type="AlphaFoldDB" id="A0AAV5KTW5"/>
<comment type="caution">
    <text evidence="1">The sequence shown here is derived from an EMBL/GenBank/DDBJ whole genome shotgun (WGS) entry which is preliminary data.</text>
</comment>